<dbReference type="PANTHER" id="PTHR43163:SF6">
    <property type="entry name" value="DIPEPTIDE TRANSPORT SYSTEM PERMEASE PROTEIN DPPB-RELATED"/>
    <property type="match status" value="1"/>
</dbReference>
<keyword evidence="2 7" id="KW-0813">Transport</keyword>
<feature type="transmembrane region" description="Helical" evidence="7">
    <location>
        <begin position="202"/>
        <end position="223"/>
    </location>
</feature>
<protein>
    <submittedName>
        <fullName evidence="9">ABC transporter permease</fullName>
    </submittedName>
</protein>
<keyword evidence="6 7" id="KW-0472">Membrane</keyword>
<sequence>MKRNPGDLLIFIVKRLMTMVVLLFGATFIVFLISHVMVSDPAVIWAGKHASKAEIAAVTNEYHLKAPIYVQYYYYMKGIISGNWGYNTVTGAPVLSQILHYFPATLELVLGALFIMTLIGIPLGVLAASRQGKLTDHLIRAFYLSGWATPTFLGSIILVLIFGLYIRVLPDVGMFSSSLKPPPTITGMPVLDSLLAGNIPDFVNAVEHLILPAVSLAFLNFGIATRMTRASMLEVFSMDYIKAARSKGLTERIVLFRHALRNALTSTVTVLALLTGSLLSGTVVIEEIFAWPGIGTYAYNSILLSDYPAIIGVTIFFTSGVILSNLVADILYAVLDPKVEWG</sequence>
<name>A0A8J7YLR8_9ARCH</name>
<dbReference type="Pfam" id="PF19300">
    <property type="entry name" value="BPD_transp_1_N"/>
    <property type="match status" value="1"/>
</dbReference>
<dbReference type="InterPro" id="IPR035906">
    <property type="entry name" value="MetI-like_sf"/>
</dbReference>
<keyword evidence="4 7" id="KW-0812">Transmembrane</keyword>
<evidence type="ECO:0000256" key="3">
    <source>
        <dbReference type="ARBA" id="ARBA00022475"/>
    </source>
</evidence>
<evidence type="ECO:0000313" key="10">
    <source>
        <dbReference type="Proteomes" id="UP000750197"/>
    </source>
</evidence>
<evidence type="ECO:0000256" key="1">
    <source>
        <dbReference type="ARBA" id="ARBA00004651"/>
    </source>
</evidence>
<evidence type="ECO:0000256" key="4">
    <source>
        <dbReference type="ARBA" id="ARBA00022692"/>
    </source>
</evidence>
<keyword evidence="5 7" id="KW-1133">Transmembrane helix</keyword>
<dbReference type="EMBL" id="JAHEAC010000001">
    <property type="protein sequence ID" value="MBX8643123.1"/>
    <property type="molecule type" value="Genomic_DNA"/>
</dbReference>
<keyword evidence="3" id="KW-1003">Cell membrane</keyword>
<evidence type="ECO:0000256" key="7">
    <source>
        <dbReference type="RuleBase" id="RU363032"/>
    </source>
</evidence>
<feature type="transmembrane region" description="Helical" evidence="7">
    <location>
        <begin position="12"/>
        <end position="33"/>
    </location>
</feature>
<dbReference type="Pfam" id="PF00528">
    <property type="entry name" value="BPD_transp_1"/>
    <property type="match status" value="1"/>
</dbReference>
<evidence type="ECO:0000256" key="2">
    <source>
        <dbReference type="ARBA" id="ARBA00022448"/>
    </source>
</evidence>
<dbReference type="SUPFAM" id="SSF161098">
    <property type="entry name" value="MetI-like"/>
    <property type="match status" value="1"/>
</dbReference>
<feature type="transmembrane region" description="Helical" evidence="7">
    <location>
        <begin position="309"/>
        <end position="335"/>
    </location>
</feature>
<comment type="caution">
    <text evidence="9">The sequence shown here is derived from an EMBL/GenBank/DDBJ whole genome shotgun (WGS) entry which is preliminary data.</text>
</comment>
<dbReference type="GO" id="GO:0055085">
    <property type="term" value="P:transmembrane transport"/>
    <property type="evidence" value="ECO:0007669"/>
    <property type="project" value="InterPro"/>
</dbReference>
<dbReference type="PROSITE" id="PS50928">
    <property type="entry name" value="ABC_TM1"/>
    <property type="match status" value="1"/>
</dbReference>
<feature type="transmembrane region" description="Helical" evidence="7">
    <location>
        <begin position="141"/>
        <end position="166"/>
    </location>
</feature>
<feature type="transmembrane region" description="Helical" evidence="7">
    <location>
        <begin position="108"/>
        <end position="129"/>
    </location>
</feature>
<comment type="similarity">
    <text evidence="7">Belongs to the binding-protein-dependent transport system permease family.</text>
</comment>
<accession>A0A8J7YLR8</accession>
<reference evidence="9" key="1">
    <citation type="submission" date="2021-05" db="EMBL/GenBank/DDBJ databases">
        <title>Genomic insights into ecological role and evolution of a novel Thermoplasmata order Candidatus Sysuiplasmatales.</title>
        <authorList>
            <person name="Yuan Y."/>
        </authorList>
    </citation>
    <scope>NUCLEOTIDE SEQUENCE</scope>
    <source>
        <strain evidence="9">TUT19-bin139</strain>
    </source>
</reference>
<evidence type="ECO:0000313" key="9">
    <source>
        <dbReference type="EMBL" id="MBX8643123.1"/>
    </source>
</evidence>
<feature type="transmembrane region" description="Helical" evidence="7">
    <location>
        <begin position="263"/>
        <end position="289"/>
    </location>
</feature>
<dbReference type="InterPro" id="IPR045621">
    <property type="entry name" value="BPD_transp_1_N"/>
</dbReference>
<dbReference type="AlphaFoldDB" id="A0A8J7YLR8"/>
<proteinExistence type="inferred from homology"/>
<evidence type="ECO:0000256" key="6">
    <source>
        <dbReference type="ARBA" id="ARBA00023136"/>
    </source>
</evidence>
<dbReference type="InterPro" id="IPR000515">
    <property type="entry name" value="MetI-like"/>
</dbReference>
<gene>
    <name evidence="9" type="ORF">KIY12_00095</name>
</gene>
<evidence type="ECO:0000259" key="8">
    <source>
        <dbReference type="PROSITE" id="PS50928"/>
    </source>
</evidence>
<evidence type="ECO:0000256" key="5">
    <source>
        <dbReference type="ARBA" id="ARBA00022989"/>
    </source>
</evidence>
<dbReference type="CDD" id="cd06261">
    <property type="entry name" value="TM_PBP2"/>
    <property type="match status" value="1"/>
</dbReference>
<dbReference type="GO" id="GO:0005886">
    <property type="term" value="C:plasma membrane"/>
    <property type="evidence" value="ECO:0007669"/>
    <property type="project" value="UniProtKB-SubCell"/>
</dbReference>
<dbReference type="Gene3D" id="1.10.3720.10">
    <property type="entry name" value="MetI-like"/>
    <property type="match status" value="1"/>
</dbReference>
<feature type="domain" description="ABC transmembrane type-1" evidence="8">
    <location>
        <begin position="102"/>
        <end position="328"/>
    </location>
</feature>
<comment type="subcellular location">
    <subcellularLocation>
        <location evidence="1 7">Cell membrane</location>
        <topology evidence="1 7">Multi-pass membrane protein</topology>
    </subcellularLocation>
</comment>
<organism evidence="9 10">
    <name type="scientific">Candidatus Sysuiplasma superficiale</name>
    <dbReference type="NCBI Taxonomy" id="2823368"/>
    <lineage>
        <taxon>Archaea</taxon>
        <taxon>Methanobacteriati</taxon>
        <taxon>Thermoplasmatota</taxon>
        <taxon>Thermoplasmata</taxon>
        <taxon>Candidatus Sysuiplasmatales</taxon>
        <taxon>Candidatus Sysuiplasmataceae</taxon>
        <taxon>Candidatus Sysuiplasma</taxon>
    </lineage>
</organism>
<dbReference type="Proteomes" id="UP000750197">
    <property type="component" value="Unassembled WGS sequence"/>
</dbReference>
<dbReference type="PANTHER" id="PTHR43163">
    <property type="entry name" value="DIPEPTIDE TRANSPORT SYSTEM PERMEASE PROTEIN DPPB-RELATED"/>
    <property type="match status" value="1"/>
</dbReference>